<sequence length="109" mass="12048">MTFDENKTRTSEHSSSELESKGKDKASTSSRVELDRAKKSEPYTDSDLDLLFFDAFNDLSVENNSQENLVNTNSHPTSVDISGPSEEVGEGSTRKTQEVSEQVDPENST</sequence>
<reference evidence="2" key="1">
    <citation type="journal article" date="2022" name="Mol. Ecol. Resour.">
        <title>The genomes of chicory, endive, great burdock and yacon provide insights into Asteraceae palaeo-polyploidization history and plant inulin production.</title>
        <authorList>
            <person name="Fan W."/>
            <person name="Wang S."/>
            <person name="Wang H."/>
            <person name="Wang A."/>
            <person name="Jiang F."/>
            <person name="Liu H."/>
            <person name="Zhao H."/>
            <person name="Xu D."/>
            <person name="Zhang Y."/>
        </authorList>
    </citation>
    <scope>NUCLEOTIDE SEQUENCE [LARGE SCALE GENOMIC DNA]</scope>
    <source>
        <strain evidence="2">cv. Niubang</strain>
    </source>
</reference>
<evidence type="ECO:0000313" key="1">
    <source>
        <dbReference type="EMBL" id="KAI3672693.1"/>
    </source>
</evidence>
<reference evidence="1 2" key="2">
    <citation type="journal article" date="2022" name="Mol. Ecol. Resour.">
        <title>The genomes of chicory, endive, great burdock and yacon provide insights into Asteraceae paleo-polyploidization history and plant inulin production.</title>
        <authorList>
            <person name="Fan W."/>
            <person name="Wang S."/>
            <person name="Wang H."/>
            <person name="Wang A."/>
            <person name="Jiang F."/>
            <person name="Liu H."/>
            <person name="Zhao H."/>
            <person name="Xu D."/>
            <person name="Zhang Y."/>
        </authorList>
    </citation>
    <scope>NUCLEOTIDE SEQUENCE [LARGE SCALE GENOMIC DNA]</scope>
    <source>
        <strain evidence="2">cv. Niubang</strain>
    </source>
</reference>
<organism evidence="1 2">
    <name type="scientific">Arctium lappa</name>
    <name type="common">Greater burdock</name>
    <name type="synonym">Lappa major</name>
    <dbReference type="NCBI Taxonomy" id="4217"/>
    <lineage>
        <taxon>Eukaryota</taxon>
        <taxon>Viridiplantae</taxon>
        <taxon>Streptophyta</taxon>
        <taxon>Embryophyta</taxon>
        <taxon>Tracheophyta</taxon>
        <taxon>Spermatophyta</taxon>
        <taxon>Magnoliopsida</taxon>
        <taxon>eudicotyledons</taxon>
        <taxon>Gunneridae</taxon>
        <taxon>Pentapetalae</taxon>
        <taxon>asterids</taxon>
        <taxon>campanulids</taxon>
        <taxon>Asterales</taxon>
        <taxon>Asteraceae</taxon>
        <taxon>Carduoideae</taxon>
        <taxon>Cardueae</taxon>
        <taxon>Arctiinae</taxon>
        <taxon>Arctium</taxon>
    </lineage>
</organism>
<comment type="caution">
    <text evidence="1">The sequence shown here is derived from an EMBL/GenBank/DDBJ whole genome shotgun (WGS) entry which is preliminary data.</text>
</comment>
<dbReference type="Proteomes" id="UP001055879">
    <property type="component" value="Linkage Group LG15"/>
</dbReference>
<evidence type="ECO:0000313" key="2">
    <source>
        <dbReference type="Proteomes" id="UP001055879"/>
    </source>
</evidence>
<protein>
    <submittedName>
        <fullName evidence="1">Uncharacterized protein</fullName>
    </submittedName>
</protein>
<proteinExistence type="predicted"/>
<keyword evidence="2" id="KW-1185">Reference proteome</keyword>
<accession>A0ACB8XUL6</accession>
<name>A0ACB8XUL6_ARCLA</name>
<dbReference type="EMBL" id="CM042061">
    <property type="protein sequence ID" value="KAI3672693.1"/>
    <property type="molecule type" value="Genomic_DNA"/>
</dbReference>
<gene>
    <name evidence="1" type="ORF">L6452_38790</name>
</gene>